<protein>
    <submittedName>
        <fullName evidence="1">Uncharacterized protein</fullName>
    </submittedName>
</protein>
<keyword evidence="2" id="KW-1185">Reference proteome</keyword>
<accession>A0A432V6L0</accession>
<name>A0A432V6L0_9HYPH</name>
<evidence type="ECO:0000313" key="2">
    <source>
        <dbReference type="Proteomes" id="UP000281647"/>
    </source>
</evidence>
<dbReference type="AlphaFoldDB" id="A0A432V6L0"/>
<dbReference type="OrthoDB" id="8266134at2"/>
<organism evidence="1 2">
    <name type="scientific">Borborobacter arsenicus</name>
    <dbReference type="NCBI Taxonomy" id="1851146"/>
    <lineage>
        <taxon>Bacteria</taxon>
        <taxon>Pseudomonadati</taxon>
        <taxon>Pseudomonadota</taxon>
        <taxon>Alphaproteobacteria</taxon>
        <taxon>Hyphomicrobiales</taxon>
        <taxon>Phyllobacteriaceae</taxon>
        <taxon>Borborobacter</taxon>
    </lineage>
</organism>
<comment type="caution">
    <text evidence="1">The sequence shown here is derived from an EMBL/GenBank/DDBJ whole genome shotgun (WGS) entry which is preliminary data.</text>
</comment>
<reference evidence="1 2" key="1">
    <citation type="submission" date="2018-11" db="EMBL/GenBank/DDBJ databases">
        <title>Pseudaminobacter arsenicus sp. nov., an arsenic-resistant bacterium isolated from arsenic-rich aquifers.</title>
        <authorList>
            <person name="Mu Y."/>
        </authorList>
    </citation>
    <scope>NUCLEOTIDE SEQUENCE [LARGE SCALE GENOMIC DNA]</scope>
    <source>
        <strain evidence="1 2">CB3</strain>
    </source>
</reference>
<sequence length="68" mass="7444">MADILLESVAALAACGEVDKACRLAGRAYVALRQTEPWTARRFDVLLHRLSRLIEITPPSADSRPPSP</sequence>
<evidence type="ECO:0000313" key="1">
    <source>
        <dbReference type="EMBL" id="RUM97791.1"/>
    </source>
</evidence>
<proteinExistence type="predicted"/>
<dbReference type="EMBL" id="RKST01000010">
    <property type="protein sequence ID" value="RUM97791.1"/>
    <property type="molecule type" value="Genomic_DNA"/>
</dbReference>
<gene>
    <name evidence="1" type="ORF">EET67_11255</name>
</gene>
<dbReference type="Proteomes" id="UP000281647">
    <property type="component" value="Unassembled WGS sequence"/>
</dbReference>